<proteinExistence type="predicted"/>
<gene>
    <name evidence="2" type="ORF">SAE01_31900</name>
</gene>
<reference evidence="2 3" key="1">
    <citation type="submission" date="2019-07" db="EMBL/GenBank/DDBJ databases">
        <title>Whole genome shotgun sequence of Segetibacter aerophilus NBRC 106135.</title>
        <authorList>
            <person name="Hosoyama A."/>
            <person name="Uohara A."/>
            <person name="Ohji S."/>
            <person name="Ichikawa N."/>
        </authorList>
    </citation>
    <scope>NUCLEOTIDE SEQUENCE [LARGE SCALE GENOMIC DNA]</scope>
    <source>
        <strain evidence="2 3">NBRC 106135</strain>
    </source>
</reference>
<dbReference type="RefSeq" id="WP_147204808.1">
    <property type="nucleotide sequence ID" value="NZ_BJYT01000012.1"/>
</dbReference>
<dbReference type="AlphaFoldDB" id="A0A512BFF8"/>
<keyword evidence="3" id="KW-1185">Reference proteome</keyword>
<sequence length="381" mass="43535">MKQYDYIISGAGLAGLSLLMRFMTNPAFNTKSILVVDKAAKTENDHTWCFWETQAGLFEPVVHHRWQHVNFFSSQFSSLLDLAPYTYKMIRSIDFYKHVYEEAGKHRNIEFIYGRVEAAGNAGSKGLVVVDGNQYYADFVFNSILFQKPEQPGQAHYLLQHFKGFFIETKESFFKPTEATLMDFRVDQKNGTTFAYVLPFTPTKALVEYTLFSKQLLNDEDYTAALKNYISSVMGLQDYTILEQEYGVIPMTNMKFVKRVGKVINIGTAGGQTKGSSGYTFQFIQKHSDKIVADLLQYGDVSENKSLLQKRFNFYDSTLLNILSGEKLAGDKIFSDLFGKNPAERVLRFLDNETTFEDEINLMGTLPQGVFMKAAWQEIFK</sequence>
<comment type="caution">
    <text evidence="2">The sequence shown here is derived from an EMBL/GenBank/DDBJ whole genome shotgun (WGS) entry which is preliminary data.</text>
</comment>
<name>A0A512BFF8_9BACT</name>
<dbReference type="Proteomes" id="UP000321513">
    <property type="component" value="Unassembled WGS sequence"/>
</dbReference>
<keyword evidence="1" id="KW-0472">Membrane</keyword>
<dbReference type="EMBL" id="BJYT01000012">
    <property type="protein sequence ID" value="GEO10694.1"/>
    <property type="molecule type" value="Genomic_DNA"/>
</dbReference>
<keyword evidence="1" id="KW-1133">Transmembrane helix</keyword>
<feature type="transmembrane region" description="Helical" evidence="1">
    <location>
        <begin position="6"/>
        <end position="24"/>
    </location>
</feature>
<evidence type="ECO:0000256" key="1">
    <source>
        <dbReference type="SAM" id="Phobius"/>
    </source>
</evidence>
<evidence type="ECO:0000313" key="2">
    <source>
        <dbReference type="EMBL" id="GEO10694.1"/>
    </source>
</evidence>
<protein>
    <submittedName>
        <fullName evidence="2">Lycopene cyclase</fullName>
    </submittedName>
</protein>
<dbReference type="OrthoDB" id="24355at2"/>
<dbReference type="InterPro" id="IPR036188">
    <property type="entry name" value="FAD/NAD-bd_sf"/>
</dbReference>
<dbReference type="Gene3D" id="3.50.50.60">
    <property type="entry name" value="FAD/NAD(P)-binding domain"/>
    <property type="match status" value="1"/>
</dbReference>
<dbReference type="SUPFAM" id="SSF51905">
    <property type="entry name" value="FAD/NAD(P)-binding domain"/>
    <property type="match status" value="1"/>
</dbReference>
<evidence type="ECO:0000313" key="3">
    <source>
        <dbReference type="Proteomes" id="UP000321513"/>
    </source>
</evidence>
<organism evidence="2 3">
    <name type="scientific">Segetibacter aerophilus</name>
    <dbReference type="NCBI Taxonomy" id="670293"/>
    <lineage>
        <taxon>Bacteria</taxon>
        <taxon>Pseudomonadati</taxon>
        <taxon>Bacteroidota</taxon>
        <taxon>Chitinophagia</taxon>
        <taxon>Chitinophagales</taxon>
        <taxon>Chitinophagaceae</taxon>
        <taxon>Segetibacter</taxon>
    </lineage>
</organism>
<keyword evidence="1" id="KW-0812">Transmembrane</keyword>
<accession>A0A512BFF8</accession>
<dbReference type="Pfam" id="PF05834">
    <property type="entry name" value="Lycopene_cycl"/>
    <property type="match status" value="1"/>
</dbReference>